<dbReference type="InterPro" id="IPR043502">
    <property type="entry name" value="DNA/RNA_pol_sf"/>
</dbReference>
<dbReference type="Pfam" id="PF07727">
    <property type="entry name" value="RVT_2"/>
    <property type="match status" value="1"/>
</dbReference>
<dbReference type="InterPro" id="IPR001584">
    <property type="entry name" value="Integrase_cat-core"/>
</dbReference>
<dbReference type="PANTHER" id="PTHR42648:SF28">
    <property type="entry name" value="TRANSPOSON-ENCODED PROTEIN WITH RIBONUCLEASE H-LIKE AND RETROVIRUS ZINC FINGER-LIKE DOMAINS"/>
    <property type="match status" value="1"/>
</dbReference>
<dbReference type="GO" id="GO:0015074">
    <property type="term" value="P:DNA integration"/>
    <property type="evidence" value="ECO:0007669"/>
    <property type="project" value="InterPro"/>
</dbReference>
<organism evidence="4 5">
    <name type="scientific">Aristolochia fimbriata</name>
    <name type="common">White veined hardy Dutchman's pipe vine</name>
    <dbReference type="NCBI Taxonomy" id="158543"/>
    <lineage>
        <taxon>Eukaryota</taxon>
        <taxon>Viridiplantae</taxon>
        <taxon>Streptophyta</taxon>
        <taxon>Embryophyta</taxon>
        <taxon>Tracheophyta</taxon>
        <taxon>Spermatophyta</taxon>
        <taxon>Magnoliopsida</taxon>
        <taxon>Magnoliidae</taxon>
        <taxon>Piperales</taxon>
        <taxon>Aristolochiaceae</taxon>
        <taxon>Aristolochia</taxon>
    </lineage>
</organism>
<dbReference type="PROSITE" id="PS50994">
    <property type="entry name" value="INTEGRASE"/>
    <property type="match status" value="1"/>
</dbReference>
<dbReference type="CDD" id="cd09272">
    <property type="entry name" value="RNase_HI_RT_Ty1"/>
    <property type="match status" value="1"/>
</dbReference>
<dbReference type="InterPro" id="IPR025724">
    <property type="entry name" value="GAG-pre-integrase_dom"/>
</dbReference>
<evidence type="ECO:0000256" key="2">
    <source>
        <dbReference type="ARBA" id="ARBA00022801"/>
    </source>
</evidence>
<dbReference type="Gene3D" id="3.30.420.10">
    <property type="entry name" value="Ribonuclease H-like superfamily/Ribonuclease H"/>
    <property type="match status" value="1"/>
</dbReference>
<evidence type="ECO:0000256" key="1">
    <source>
        <dbReference type="ARBA" id="ARBA00022723"/>
    </source>
</evidence>
<dbReference type="GO" id="GO:0016787">
    <property type="term" value="F:hydrolase activity"/>
    <property type="evidence" value="ECO:0007669"/>
    <property type="project" value="UniProtKB-KW"/>
</dbReference>
<proteinExistence type="predicted"/>
<sequence length="650" mass="74850">MTMHACVGTKQSAIDEKSSNLWHWRLCHISIDRVKRLVREGILKYLNFTDYATCVDCIKGNQTNSRKNGTRRSSDLLEIIHTKICCPDSSSSSQKYFISFIDDYSRYMYLYLRQHKNEALDAFKTFKAEVEKQYGKQIKIVCSDRGGEYYVRYTRNEQALRPFAKFLEEQSIVAQYTMTGVPDQNGVVERRNRTLLDMVRVYNPHERKLDPRTISTFFVGYAEKSKGYHFYYPSHSTRFVESRNARFLENDCVDSESLPTHDLGHYSTPTIHIRRIIHHEVIPFPIFEPHILVSTPIDRVLDQSLPLLDPFGHPVQELSPAIPSPQLVVEETTLQRSNRERKSAMSDDFLVYLQESDYSIGLENNPVTFSQDMNSNNSQFLYDTMIDDMNSMASNNVWDLVELPNGAHAIGYKWVYKTKRDSLGNIESYKVRLVAKGSTQKERVDYQETYLPVSKKVSFHIIMAMVTHFDLELHQIDVKTTFLNGNIEEEVYMTQPKGFILDETSHLVCKLKKSIDGLKQASRQWYLKFHDTISSFGFVENVMDQCIYHKGDKFSLPQCPQNNFEKEQMKNIPYSSVVGFVGYSDSNFAGCVDVRNSTLGSIFLLSNGAISWKSVKQTLVAISTMEEARFVACFETTSEGIMLKIFISGL</sequence>
<dbReference type="InterPro" id="IPR013103">
    <property type="entry name" value="RVT_2"/>
</dbReference>
<dbReference type="InterPro" id="IPR012337">
    <property type="entry name" value="RNaseH-like_sf"/>
</dbReference>
<evidence type="ECO:0000313" key="5">
    <source>
        <dbReference type="Proteomes" id="UP000825729"/>
    </source>
</evidence>
<accession>A0AAV7E7G8</accession>
<name>A0AAV7E7G8_ARIFI</name>
<keyword evidence="5" id="KW-1185">Reference proteome</keyword>
<evidence type="ECO:0000259" key="3">
    <source>
        <dbReference type="PROSITE" id="PS50994"/>
    </source>
</evidence>
<dbReference type="Pfam" id="PF13976">
    <property type="entry name" value="gag_pre-integrs"/>
    <property type="match status" value="1"/>
</dbReference>
<dbReference type="AlphaFoldDB" id="A0AAV7E7G8"/>
<reference evidence="4 5" key="1">
    <citation type="submission" date="2021-07" db="EMBL/GenBank/DDBJ databases">
        <title>The Aristolochia fimbriata genome: insights into angiosperm evolution, floral development and chemical biosynthesis.</title>
        <authorList>
            <person name="Jiao Y."/>
        </authorList>
    </citation>
    <scope>NUCLEOTIDE SEQUENCE [LARGE SCALE GENOMIC DNA]</scope>
    <source>
        <strain evidence="4">IBCAS-2021</strain>
        <tissue evidence="4">Leaf</tissue>
    </source>
</reference>
<evidence type="ECO:0000313" key="4">
    <source>
        <dbReference type="EMBL" id="KAG9444830.1"/>
    </source>
</evidence>
<keyword evidence="2" id="KW-0378">Hydrolase</keyword>
<protein>
    <recommendedName>
        <fullName evidence="3">Integrase catalytic domain-containing protein</fullName>
    </recommendedName>
</protein>
<dbReference type="Proteomes" id="UP000825729">
    <property type="component" value="Unassembled WGS sequence"/>
</dbReference>
<comment type="caution">
    <text evidence="4">The sequence shown here is derived from an EMBL/GenBank/DDBJ whole genome shotgun (WGS) entry which is preliminary data.</text>
</comment>
<dbReference type="InterPro" id="IPR057670">
    <property type="entry name" value="SH3_retrovirus"/>
</dbReference>
<feature type="domain" description="Integrase catalytic" evidence="3">
    <location>
        <begin position="63"/>
        <end position="243"/>
    </location>
</feature>
<dbReference type="Pfam" id="PF25597">
    <property type="entry name" value="SH3_retrovirus"/>
    <property type="match status" value="1"/>
</dbReference>
<dbReference type="SUPFAM" id="SSF53098">
    <property type="entry name" value="Ribonuclease H-like"/>
    <property type="match status" value="1"/>
</dbReference>
<dbReference type="EMBL" id="JAINDJ010000006">
    <property type="protein sequence ID" value="KAG9444830.1"/>
    <property type="molecule type" value="Genomic_DNA"/>
</dbReference>
<dbReference type="PANTHER" id="PTHR42648">
    <property type="entry name" value="TRANSPOSASE, PUTATIVE-RELATED"/>
    <property type="match status" value="1"/>
</dbReference>
<dbReference type="GO" id="GO:0003676">
    <property type="term" value="F:nucleic acid binding"/>
    <property type="evidence" value="ECO:0007669"/>
    <property type="project" value="InterPro"/>
</dbReference>
<dbReference type="SUPFAM" id="SSF56672">
    <property type="entry name" value="DNA/RNA polymerases"/>
    <property type="match status" value="1"/>
</dbReference>
<dbReference type="InterPro" id="IPR039537">
    <property type="entry name" value="Retrotran_Ty1/copia-like"/>
</dbReference>
<gene>
    <name evidence="4" type="ORF">H6P81_016170</name>
</gene>
<dbReference type="InterPro" id="IPR036397">
    <property type="entry name" value="RNaseH_sf"/>
</dbReference>
<keyword evidence="1" id="KW-0479">Metal-binding</keyword>
<dbReference type="GO" id="GO:0046872">
    <property type="term" value="F:metal ion binding"/>
    <property type="evidence" value="ECO:0007669"/>
    <property type="project" value="UniProtKB-KW"/>
</dbReference>